<organism evidence="9 10">
    <name type="scientific">Hyphobacterium lacteum</name>
    <dbReference type="NCBI Taxonomy" id="3116575"/>
    <lineage>
        <taxon>Bacteria</taxon>
        <taxon>Pseudomonadati</taxon>
        <taxon>Pseudomonadota</taxon>
        <taxon>Alphaproteobacteria</taxon>
        <taxon>Maricaulales</taxon>
        <taxon>Maricaulaceae</taxon>
        <taxon>Hyphobacterium</taxon>
    </lineage>
</organism>
<dbReference type="Gene3D" id="4.10.1250.10">
    <property type="entry name" value="Aminomethyltransferase fragment"/>
    <property type="match status" value="1"/>
</dbReference>
<dbReference type="EMBL" id="JAZDRP010000002">
    <property type="protein sequence ID" value="MEE2525292.1"/>
    <property type="molecule type" value="Genomic_DNA"/>
</dbReference>
<evidence type="ECO:0000313" key="9">
    <source>
        <dbReference type="EMBL" id="MEE2525292.1"/>
    </source>
</evidence>
<dbReference type="NCBIfam" id="TIGR00528">
    <property type="entry name" value="gcvT"/>
    <property type="match status" value="1"/>
</dbReference>
<dbReference type="GO" id="GO:0004047">
    <property type="term" value="F:aminomethyltransferase activity"/>
    <property type="evidence" value="ECO:0007669"/>
    <property type="project" value="UniProtKB-EC"/>
</dbReference>
<dbReference type="PANTHER" id="PTHR43757">
    <property type="entry name" value="AMINOMETHYLTRANSFERASE"/>
    <property type="match status" value="1"/>
</dbReference>
<dbReference type="InterPro" id="IPR027266">
    <property type="entry name" value="TrmE/GcvT-like"/>
</dbReference>
<dbReference type="Gene3D" id="3.30.70.1400">
    <property type="entry name" value="Aminomethyltransferase beta-barrel domains"/>
    <property type="match status" value="1"/>
</dbReference>
<dbReference type="PIRSF" id="PIRSF006487">
    <property type="entry name" value="GcvT"/>
    <property type="match status" value="1"/>
</dbReference>
<comment type="catalytic activity">
    <reaction evidence="6">
        <text>N(6)-[(R)-S(8)-aminomethyldihydrolipoyl]-L-lysyl-[protein] + (6S)-5,6,7,8-tetrahydrofolate = N(6)-[(R)-dihydrolipoyl]-L-lysyl-[protein] + (6R)-5,10-methylene-5,6,7,8-tetrahydrofolate + NH4(+)</text>
        <dbReference type="Rhea" id="RHEA:16945"/>
        <dbReference type="Rhea" id="RHEA-COMP:10475"/>
        <dbReference type="Rhea" id="RHEA-COMP:10492"/>
        <dbReference type="ChEBI" id="CHEBI:15636"/>
        <dbReference type="ChEBI" id="CHEBI:28938"/>
        <dbReference type="ChEBI" id="CHEBI:57453"/>
        <dbReference type="ChEBI" id="CHEBI:83100"/>
        <dbReference type="ChEBI" id="CHEBI:83143"/>
        <dbReference type="EC" id="2.1.2.10"/>
    </reaction>
</comment>
<dbReference type="Gene3D" id="3.30.1360.120">
    <property type="entry name" value="Probable tRNA modification gtpase trme, domain 1"/>
    <property type="match status" value="1"/>
</dbReference>
<dbReference type="InterPro" id="IPR013977">
    <property type="entry name" value="GcvT_C"/>
</dbReference>
<keyword evidence="4 9" id="KW-0808">Transferase</keyword>
<evidence type="ECO:0000256" key="1">
    <source>
        <dbReference type="ARBA" id="ARBA00008609"/>
    </source>
</evidence>
<dbReference type="Proteomes" id="UP001354971">
    <property type="component" value="Unassembled WGS sequence"/>
</dbReference>
<proteinExistence type="inferred from homology"/>
<comment type="similarity">
    <text evidence="1">Belongs to the GcvT family.</text>
</comment>
<dbReference type="NCBIfam" id="NF001567">
    <property type="entry name" value="PRK00389.1"/>
    <property type="match status" value="1"/>
</dbReference>
<evidence type="ECO:0000259" key="8">
    <source>
        <dbReference type="Pfam" id="PF08669"/>
    </source>
</evidence>
<dbReference type="InterPro" id="IPR028896">
    <property type="entry name" value="GcvT/YgfZ/DmdA"/>
</dbReference>
<evidence type="ECO:0000256" key="6">
    <source>
        <dbReference type="ARBA" id="ARBA00047665"/>
    </source>
</evidence>
<comment type="caution">
    <text evidence="9">The sequence shown here is derived from an EMBL/GenBank/DDBJ whole genome shotgun (WGS) entry which is preliminary data.</text>
</comment>
<dbReference type="EC" id="2.1.2.10" evidence="2"/>
<feature type="domain" description="Aminomethyltransferase C-terminal" evidence="8">
    <location>
        <begin position="278"/>
        <end position="354"/>
    </location>
</feature>
<evidence type="ECO:0000256" key="5">
    <source>
        <dbReference type="ARBA" id="ARBA00031395"/>
    </source>
</evidence>
<feature type="domain" description="GCVT N-terminal" evidence="7">
    <location>
        <begin position="9"/>
        <end position="254"/>
    </location>
</feature>
<keyword evidence="10" id="KW-1185">Reference proteome</keyword>
<dbReference type="Gene3D" id="2.40.30.110">
    <property type="entry name" value="Aminomethyltransferase beta-barrel domains"/>
    <property type="match status" value="1"/>
</dbReference>
<evidence type="ECO:0000256" key="2">
    <source>
        <dbReference type="ARBA" id="ARBA00012616"/>
    </source>
</evidence>
<dbReference type="InterPro" id="IPR006223">
    <property type="entry name" value="GcvT"/>
</dbReference>
<keyword evidence="3" id="KW-0032">Aminotransferase</keyword>
<dbReference type="SUPFAM" id="SSF103025">
    <property type="entry name" value="Folate-binding domain"/>
    <property type="match status" value="1"/>
</dbReference>
<dbReference type="NCBIfam" id="NF010093">
    <property type="entry name" value="PRK13579.1"/>
    <property type="match status" value="1"/>
</dbReference>
<evidence type="ECO:0000313" key="10">
    <source>
        <dbReference type="Proteomes" id="UP001354971"/>
    </source>
</evidence>
<evidence type="ECO:0000256" key="3">
    <source>
        <dbReference type="ARBA" id="ARBA00022576"/>
    </source>
</evidence>
<evidence type="ECO:0000259" key="7">
    <source>
        <dbReference type="Pfam" id="PF01571"/>
    </source>
</evidence>
<reference evidence="9 10" key="1">
    <citation type="submission" date="2024-01" db="EMBL/GenBank/DDBJ databases">
        <title>Hyphobacterium bacterium isolated from marine sediment.</title>
        <authorList>
            <person name="Zhao S."/>
        </authorList>
    </citation>
    <scope>NUCLEOTIDE SEQUENCE [LARGE SCALE GENOMIC DNA]</scope>
    <source>
        <strain evidence="10">HN65</strain>
    </source>
</reference>
<gene>
    <name evidence="9" type="primary">gcvT</name>
    <name evidence="9" type="ORF">V0U79_02865</name>
</gene>
<name>A0ABU7LN12_9PROT</name>
<dbReference type="SUPFAM" id="SSF101790">
    <property type="entry name" value="Aminomethyltransferase beta-barrel domain"/>
    <property type="match status" value="1"/>
</dbReference>
<evidence type="ECO:0000256" key="4">
    <source>
        <dbReference type="ARBA" id="ARBA00022679"/>
    </source>
</evidence>
<dbReference type="InterPro" id="IPR029043">
    <property type="entry name" value="GcvT/YgfZ_C"/>
</dbReference>
<protein>
    <recommendedName>
        <fullName evidence="2">aminomethyltransferase</fullName>
        <ecNumber evidence="2">2.1.2.10</ecNumber>
    </recommendedName>
    <alternativeName>
        <fullName evidence="5">Glycine cleavage system T protein</fullName>
    </alternativeName>
</protein>
<dbReference type="RefSeq" id="WP_330197955.1">
    <property type="nucleotide sequence ID" value="NZ_JAZDRP010000002.1"/>
</dbReference>
<dbReference type="InterPro" id="IPR006222">
    <property type="entry name" value="GCVT_N"/>
</dbReference>
<dbReference type="PANTHER" id="PTHR43757:SF2">
    <property type="entry name" value="AMINOMETHYLTRANSFERASE, MITOCHONDRIAL"/>
    <property type="match status" value="1"/>
</dbReference>
<dbReference type="Pfam" id="PF01571">
    <property type="entry name" value="GCV_T"/>
    <property type="match status" value="1"/>
</dbReference>
<sequence>MTDTLRTPLYDLHVELGAKIVPFAGYDMPLQYEGIMAEHNHTRDAAGLFDVSHMGQAHYTGDEAALEKLITADLSALAPGEQRYTLLLNDQGGIMDDLMVSRPFGDDGLFLVVNAAMKANDFAHIEAKTGGPLNVIEDRALVALQGPQAADVFSAMVPGAGDLVFMQCGVFELDGVEIYVSRSGYTGEDGYEISIPAGQAEAIVRKLLSDGRVKPIGLGARDSLRLEAGLCLYGHDMDETKTPAEATLMWAVAKPRRERMDFPGAARVMQMFADKPARKRVGFVMDGAPAREGAEIIKDGKTVGVVTSGGFGPTVGGPVGMAYVDTGLAVPDTEIEILLRGKARPARIAKMPFVEQRYYRGN</sequence>
<dbReference type="Pfam" id="PF08669">
    <property type="entry name" value="GCV_T_C"/>
    <property type="match status" value="1"/>
</dbReference>
<accession>A0ABU7LN12</accession>